<dbReference type="SUPFAM" id="SSF48695">
    <property type="entry name" value="Multiheme cytochromes"/>
    <property type="match status" value="1"/>
</dbReference>
<evidence type="ECO:0000313" key="4">
    <source>
        <dbReference type="Proteomes" id="UP000315017"/>
    </source>
</evidence>
<dbReference type="Pfam" id="PF09699">
    <property type="entry name" value="Paired_CXXCH_1"/>
    <property type="match status" value="1"/>
</dbReference>
<sequence length="619" mass="69142">MAVAIIAWQMFRAPDPQLLGEQVSLPIEKSPIVATLNERLECYKYLPDEVARADATHSEFSNVLFQDYVRPESCGKCHAEQFRQWQQHPHARMNAAANDQTVVGSFQGDRLSLQGGVISMFTRDKERFVRLQRGDLDRTFCVSRTIGSRIFQFYVGKLVAGAPLPDQSVDQSALPDQEVVLPVGYWITRKKWVPAYDVFDFIDHDQPTSGFDLYDRFKPVRYYERCSLCHTTLPEADRLLLDTYPPAGNRSPLQVSLWPLLEQSLPRLVANGNTHPALNEQELLPLLDEMRRQISAERTVSLGISCEACHFGGREHAQANGKAPPRFVPCSPHLVEASRVANQLGRTPSNINHVCGRCHSAVRDLHPSGESHKNSAEFRDAIAGSCYSQLKCTDCHEPHTATGTKWGKTAEQDDNSCLRCHEKLSSPGARAAHTHHSAGSRGDRCMNCHMPHTTEGLEDVVRTHRISSPTDTANVLTGSANACNLCHLDKSTAWTLSRLNDWYGRTFSKDDVKGIAPDNLAGREYLSSPIATVRFSGLAAAKRQQAKWLLPEIIKELDAPKLVHRQFAHDAVEALLQRDLERDFGYRFWMTPTERREVLPAVGAAAQQGTVAPPDKTLD</sequence>
<evidence type="ECO:0000259" key="2">
    <source>
        <dbReference type="Pfam" id="PF09699"/>
    </source>
</evidence>
<dbReference type="PANTHER" id="PTHR35038">
    <property type="entry name" value="DISSIMILATORY SULFITE REDUCTASE SIRA"/>
    <property type="match status" value="1"/>
</dbReference>
<proteinExistence type="predicted"/>
<gene>
    <name evidence="3" type="ORF">ETAA8_58740</name>
</gene>
<dbReference type="InterPro" id="IPR051829">
    <property type="entry name" value="Multiheme_Cytochr_ET"/>
</dbReference>
<keyword evidence="1" id="KW-0732">Signal</keyword>
<dbReference type="PANTHER" id="PTHR35038:SF8">
    <property type="entry name" value="C-TYPE POLYHEME CYTOCHROME OMCC"/>
    <property type="match status" value="1"/>
</dbReference>
<evidence type="ECO:0000313" key="3">
    <source>
        <dbReference type="EMBL" id="QDU30726.1"/>
    </source>
</evidence>
<dbReference type="EMBL" id="CP036274">
    <property type="protein sequence ID" value="QDU30726.1"/>
    <property type="molecule type" value="Genomic_DNA"/>
</dbReference>
<dbReference type="AlphaFoldDB" id="A0A517YKI5"/>
<dbReference type="Proteomes" id="UP000315017">
    <property type="component" value="Chromosome"/>
</dbReference>
<accession>A0A517YKI5</accession>
<name>A0A517YKI5_9BACT</name>
<dbReference type="Gene3D" id="1.10.1130.10">
    <property type="entry name" value="Flavocytochrome C3, Chain A"/>
    <property type="match status" value="3"/>
</dbReference>
<organism evidence="3 4">
    <name type="scientific">Anatilimnocola aggregata</name>
    <dbReference type="NCBI Taxonomy" id="2528021"/>
    <lineage>
        <taxon>Bacteria</taxon>
        <taxon>Pseudomonadati</taxon>
        <taxon>Planctomycetota</taxon>
        <taxon>Planctomycetia</taxon>
        <taxon>Pirellulales</taxon>
        <taxon>Pirellulaceae</taxon>
        <taxon>Anatilimnocola</taxon>
    </lineage>
</organism>
<keyword evidence="4" id="KW-1185">Reference proteome</keyword>
<dbReference type="KEGG" id="aagg:ETAA8_58740"/>
<evidence type="ECO:0000256" key="1">
    <source>
        <dbReference type="ARBA" id="ARBA00022729"/>
    </source>
</evidence>
<reference evidence="3 4" key="1">
    <citation type="submission" date="2019-02" db="EMBL/GenBank/DDBJ databases">
        <title>Deep-cultivation of Planctomycetes and their phenomic and genomic characterization uncovers novel biology.</title>
        <authorList>
            <person name="Wiegand S."/>
            <person name="Jogler M."/>
            <person name="Boedeker C."/>
            <person name="Pinto D."/>
            <person name="Vollmers J."/>
            <person name="Rivas-Marin E."/>
            <person name="Kohn T."/>
            <person name="Peeters S.H."/>
            <person name="Heuer A."/>
            <person name="Rast P."/>
            <person name="Oberbeckmann S."/>
            <person name="Bunk B."/>
            <person name="Jeske O."/>
            <person name="Meyerdierks A."/>
            <person name="Storesund J.E."/>
            <person name="Kallscheuer N."/>
            <person name="Luecker S."/>
            <person name="Lage O.M."/>
            <person name="Pohl T."/>
            <person name="Merkel B.J."/>
            <person name="Hornburger P."/>
            <person name="Mueller R.-W."/>
            <person name="Bruemmer F."/>
            <person name="Labrenz M."/>
            <person name="Spormann A.M."/>
            <person name="Op den Camp H."/>
            <person name="Overmann J."/>
            <person name="Amann R."/>
            <person name="Jetten M.S.M."/>
            <person name="Mascher T."/>
            <person name="Medema M.H."/>
            <person name="Devos D.P."/>
            <person name="Kaster A.-K."/>
            <person name="Ovreas L."/>
            <person name="Rohde M."/>
            <person name="Galperin M.Y."/>
            <person name="Jogler C."/>
        </authorList>
    </citation>
    <scope>NUCLEOTIDE SEQUENCE [LARGE SCALE GENOMIC DNA]</scope>
    <source>
        <strain evidence="3 4">ETA_A8</strain>
    </source>
</reference>
<dbReference type="InterPro" id="IPR036280">
    <property type="entry name" value="Multihaem_cyt_sf"/>
</dbReference>
<feature type="domain" description="Doubled CXXCH motif" evidence="2">
    <location>
        <begin position="391"/>
        <end position="424"/>
    </location>
</feature>
<protein>
    <submittedName>
        <fullName evidence="3">Doubled CXXCH motif (Paired_CXXCH_1)</fullName>
    </submittedName>
</protein>
<dbReference type="InterPro" id="IPR010177">
    <property type="entry name" value="Paired_CXXCH_1"/>
</dbReference>